<dbReference type="AlphaFoldDB" id="A0A815VE35"/>
<sequence>MQTWSRYRICDGIWDFKNGTIGCLDKIYTGDDFCHCLGCTDDKKRPAEFKGNNRFRCQNGTDIPPTALWDQLRDCSENEDELVCPWAINRTNGWHSAYCCQSVAEDQWLCELKWKSEYTLFDYIQNHPQIKVKTLFENNSILKVLNTVTFFTFNQACLYYEHLLHQRSTKQSLYLTYPHPPPKSQGH</sequence>
<evidence type="ECO:0000313" key="3">
    <source>
        <dbReference type="EMBL" id="CAF1531748.1"/>
    </source>
</evidence>
<protein>
    <submittedName>
        <fullName evidence="3">Uncharacterized protein</fullName>
    </submittedName>
</protein>
<evidence type="ECO:0000313" key="4">
    <source>
        <dbReference type="Proteomes" id="UP000663828"/>
    </source>
</evidence>
<accession>A0A815VE35</accession>
<gene>
    <name evidence="2" type="ORF">EDS130_LOCUS39295</name>
    <name evidence="3" type="ORF">XAT740_LOCUS41522</name>
</gene>
<dbReference type="SUPFAM" id="SSF57424">
    <property type="entry name" value="LDL receptor-like module"/>
    <property type="match status" value="1"/>
</dbReference>
<dbReference type="InterPro" id="IPR036055">
    <property type="entry name" value="LDL_receptor-like_sf"/>
</dbReference>
<evidence type="ECO:0000313" key="2">
    <source>
        <dbReference type="EMBL" id="CAF1447347.1"/>
    </source>
</evidence>
<keyword evidence="1" id="KW-1015">Disulfide bond</keyword>
<keyword evidence="4" id="KW-1185">Reference proteome</keyword>
<reference evidence="3" key="1">
    <citation type="submission" date="2021-02" db="EMBL/GenBank/DDBJ databases">
        <authorList>
            <person name="Nowell W R."/>
        </authorList>
    </citation>
    <scope>NUCLEOTIDE SEQUENCE</scope>
</reference>
<proteinExistence type="predicted"/>
<dbReference type="OrthoDB" id="10020456at2759"/>
<dbReference type="Gene3D" id="4.10.400.10">
    <property type="entry name" value="Low-density Lipoprotein Receptor"/>
    <property type="match status" value="1"/>
</dbReference>
<dbReference type="EMBL" id="CAJNOR010004862">
    <property type="protein sequence ID" value="CAF1531748.1"/>
    <property type="molecule type" value="Genomic_DNA"/>
</dbReference>
<dbReference type="Proteomes" id="UP000663852">
    <property type="component" value="Unassembled WGS sequence"/>
</dbReference>
<organism evidence="3 4">
    <name type="scientific">Adineta ricciae</name>
    <name type="common">Rotifer</name>
    <dbReference type="NCBI Taxonomy" id="249248"/>
    <lineage>
        <taxon>Eukaryota</taxon>
        <taxon>Metazoa</taxon>
        <taxon>Spiralia</taxon>
        <taxon>Gnathifera</taxon>
        <taxon>Rotifera</taxon>
        <taxon>Eurotatoria</taxon>
        <taxon>Bdelloidea</taxon>
        <taxon>Adinetida</taxon>
        <taxon>Adinetidae</taxon>
        <taxon>Adineta</taxon>
    </lineage>
</organism>
<evidence type="ECO:0000256" key="1">
    <source>
        <dbReference type="ARBA" id="ARBA00023157"/>
    </source>
</evidence>
<dbReference type="EMBL" id="CAJNOJ010000435">
    <property type="protein sequence ID" value="CAF1447347.1"/>
    <property type="molecule type" value="Genomic_DNA"/>
</dbReference>
<name>A0A815VE35_ADIRI</name>
<comment type="caution">
    <text evidence="3">The sequence shown here is derived from an EMBL/GenBank/DDBJ whole genome shotgun (WGS) entry which is preliminary data.</text>
</comment>
<dbReference type="Proteomes" id="UP000663828">
    <property type="component" value="Unassembled WGS sequence"/>
</dbReference>